<dbReference type="InterPro" id="IPR058009">
    <property type="entry name" value="TTP_Phage_16"/>
</dbReference>
<dbReference type="RefSeq" id="WP_230067719.1">
    <property type="nucleotide sequence ID" value="NZ_BAABLL010000001.1"/>
</dbReference>
<proteinExistence type="predicted"/>
<reference evidence="2" key="1">
    <citation type="journal article" date="2019" name="Int. J. Syst. Evol. Microbiol.">
        <title>The Global Catalogue of Microorganisms (GCM) 10K type strain sequencing project: providing services to taxonomists for standard genome sequencing and annotation.</title>
        <authorList>
            <consortium name="The Broad Institute Genomics Platform"/>
            <consortium name="The Broad Institute Genome Sequencing Center for Infectious Disease"/>
            <person name="Wu L."/>
            <person name="Ma J."/>
        </authorList>
    </citation>
    <scope>NUCLEOTIDE SEQUENCE [LARGE SCALE GENOMIC DNA]</scope>
    <source>
        <strain evidence="2">CGMCC 1.10698</strain>
    </source>
</reference>
<evidence type="ECO:0000313" key="2">
    <source>
        <dbReference type="Proteomes" id="UP001595773"/>
    </source>
</evidence>
<dbReference type="EMBL" id="JBHSCQ010000004">
    <property type="protein sequence ID" value="MFC4264545.1"/>
    <property type="molecule type" value="Genomic_DNA"/>
</dbReference>
<dbReference type="Proteomes" id="UP001595773">
    <property type="component" value="Unassembled WGS sequence"/>
</dbReference>
<evidence type="ECO:0000313" key="1">
    <source>
        <dbReference type="EMBL" id="MFC4264545.1"/>
    </source>
</evidence>
<sequence length="172" mass="18965">MVQKMLTDDNRKLVYVPTLANYHSPLLTELNGAGIVDLSCRISLDGFTLGATGDDEIDDPAYCGSSNAKAPGRTNYEAMMNAYRYKDEADDIVYTTFTRKNIAGYLVERIGQIADGEKAHEIPFKATDKVRVFEILTGTPRVLSPTKASYEKTGLPFFVQDKVDERAVVAAT</sequence>
<protein>
    <submittedName>
        <fullName evidence="1">Uncharacterized protein</fullName>
    </submittedName>
</protein>
<accession>A0ABV8QWB7</accession>
<comment type="caution">
    <text evidence="1">The sequence shown here is derived from an EMBL/GenBank/DDBJ whole genome shotgun (WGS) entry which is preliminary data.</text>
</comment>
<keyword evidence="2" id="KW-1185">Reference proteome</keyword>
<name>A0ABV8QWB7_9MICC</name>
<gene>
    <name evidence="1" type="ORF">ACFOW9_02905</name>
</gene>
<dbReference type="Pfam" id="PF25595">
    <property type="entry name" value="Phage_TTP_16"/>
    <property type="match status" value="1"/>
</dbReference>
<organism evidence="1 2">
    <name type="scientific">Arthrobacter cryoconiti</name>
    <dbReference type="NCBI Taxonomy" id="748907"/>
    <lineage>
        <taxon>Bacteria</taxon>
        <taxon>Bacillati</taxon>
        <taxon>Actinomycetota</taxon>
        <taxon>Actinomycetes</taxon>
        <taxon>Micrococcales</taxon>
        <taxon>Micrococcaceae</taxon>
        <taxon>Arthrobacter</taxon>
    </lineage>
</organism>